<organism evidence="4 5">
    <name type="scientific">Collybiopsis confluens</name>
    <dbReference type="NCBI Taxonomy" id="2823264"/>
    <lineage>
        <taxon>Eukaryota</taxon>
        <taxon>Fungi</taxon>
        <taxon>Dikarya</taxon>
        <taxon>Basidiomycota</taxon>
        <taxon>Agaricomycotina</taxon>
        <taxon>Agaricomycetes</taxon>
        <taxon>Agaricomycetidae</taxon>
        <taxon>Agaricales</taxon>
        <taxon>Marasmiineae</taxon>
        <taxon>Omphalotaceae</taxon>
        <taxon>Collybiopsis</taxon>
    </lineage>
</organism>
<dbReference type="GO" id="GO:0003677">
    <property type="term" value="F:DNA binding"/>
    <property type="evidence" value="ECO:0007669"/>
    <property type="project" value="InterPro"/>
</dbReference>
<dbReference type="Gene3D" id="1.10.3260.10">
    <property type="entry name" value="DNA ligase, ATP-dependent, N-terminal domain"/>
    <property type="match status" value="1"/>
</dbReference>
<dbReference type="Proteomes" id="UP000518752">
    <property type="component" value="Unassembled WGS sequence"/>
</dbReference>
<dbReference type="PANTHER" id="PTHR45997">
    <property type="entry name" value="DNA LIGASE 4"/>
    <property type="match status" value="1"/>
</dbReference>
<dbReference type="PANTHER" id="PTHR45997:SF1">
    <property type="entry name" value="DNA LIGASE 4"/>
    <property type="match status" value="1"/>
</dbReference>
<accession>A0A8H5HWW7</accession>
<evidence type="ECO:0000313" key="4">
    <source>
        <dbReference type="EMBL" id="KAF5390928.1"/>
    </source>
</evidence>
<evidence type="ECO:0000259" key="3">
    <source>
        <dbReference type="Pfam" id="PF04675"/>
    </source>
</evidence>
<dbReference type="GO" id="GO:0003910">
    <property type="term" value="F:DNA ligase (ATP) activity"/>
    <property type="evidence" value="ECO:0007669"/>
    <property type="project" value="InterPro"/>
</dbReference>
<dbReference type="InterPro" id="IPR036599">
    <property type="entry name" value="DNA_ligase_N_sf"/>
</dbReference>
<sequence>MLYIERNPSYSSRNTNHCSARPPPGKNNVTPPFRTLVDLFEKLRSERRQDVKKTLLSNWINGWREKVGKDFFPLLRLLLPHLDKERVYGLKEATIANLYIDLFRLQKSKNGKESHASQLIKWRQPTGQGSAPGDFSAAIFDLANKHSEVTESTSSIKRINDFLDNLSNAMKDQ</sequence>
<protein>
    <recommendedName>
        <fullName evidence="3">DNA ligase ATP-dependent N-terminal domain-containing protein</fullName>
    </recommendedName>
</protein>
<feature type="compositionally biased region" description="Polar residues" evidence="2">
    <location>
        <begin position="8"/>
        <end position="18"/>
    </location>
</feature>
<dbReference type="GO" id="GO:0005524">
    <property type="term" value="F:ATP binding"/>
    <property type="evidence" value="ECO:0007669"/>
    <property type="project" value="InterPro"/>
</dbReference>
<dbReference type="GO" id="GO:0006310">
    <property type="term" value="P:DNA recombination"/>
    <property type="evidence" value="ECO:0007669"/>
    <property type="project" value="InterPro"/>
</dbReference>
<dbReference type="GO" id="GO:0032807">
    <property type="term" value="C:DNA ligase IV complex"/>
    <property type="evidence" value="ECO:0007669"/>
    <property type="project" value="TreeGrafter"/>
</dbReference>
<dbReference type="Pfam" id="PF04675">
    <property type="entry name" value="DNA_ligase_A_N"/>
    <property type="match status" value="1"/>
</dbReference>
<keyword evidence="5" id="KW-1185">Reference proteome</keyword>
<evidence type="ECO:0000313" key="5">
    <source>
        <dbReference type="Proteomes" id="UP000518752"/>
    </source>
</evidence>
<evidence type="ECO:0000256" key="1">
    <source>
        <dbReference type="ARBA" id="ARBA00022598"/>
    </source>
</evidence>
<proteinExistence type="predicted"/>
<name>A0A8H5HWW7_9AGAR</name>
<gene>
    <name evidence="4" type="ORF">D9757_003980</name>
</gene>
<dbReference type="AlphaFoldDB" id="A0A8H5HWW7"/>
<comment type="caution">
    <text evidence="4">The sequence shown here is derived from an EMBL/GenBank/DDBJ whole genome shotgun (WGS) entry which is preliminary data.</text>
</comment>
<dbReference type="InterPro" id="IPR029710">
    <property type="entry name" value="LIG4"/>
</dbReference>
<keyword evidence="1" id="KW-0436">Ligase</keyword>
<dbReference type="GO" id="GO:0006297">
    <property type="term" value="P:nucleotide-excision repair, DNA gap filling"/>
    <property type="evidence" value="ECO:0007669"/>
    <property type="project" value="TreeGrafter"/>
</dbReference>
<reference evidence="4 5" key="1">
    <citation type="journal article" date="2020" name="ISME J.">
        <title>Uncovering the hidden diversity of litter-decomposition mechanisms in mushroom-forming fungi.</title>
        <authorList>
            <person name="Floudas D."/>
            <person name="Bentzer J."/>
            <person name="Ahren D."/>
            <person name="Johansson T."/>
            <person name="Persson P."/>
            <person name="Tunlid A."/>
        </authorList>
    </citation>
    <scope>NUCLEOTIDE SEQUENCE [LARGE SCALE GENOMIC DNA]</scope>
    <source>
        <strain evidence="4 5">CBS 406.79</strain>
    </source>
</reference>
<feature type="region of interest" description="Disordered" evidence="2">
    <location>
        <begin position="1"/>
        <end position="28"/>
    </location>
</feature>
<feature type="domain" description="DNA ligase ATP-dependent N-terminal" evidence="3">
    <location>
        <begin position="32"/>
        <end position="170"/>
    </location>
</feature>
<dbReference type="EMBL" id="JAACJN010000012">
    <property type="protein sequence ID" value="KAF5390928.1"/>
    <property type="molecule type" value="Genomic_DNA"/>
</dbReference>
<dbReference type="InterPro" id="IPR012308">
    <property type="entry name" value="DNA_ligase_ATP-dep_N"/>
</dbReference>
<evidence type="ECO:0000256" key="2">
    <source>
        <dbReference type="SAM" id="MobiDB-lite"/>
    </source>
</evidence>
<dbReference type="GO" id="GO:0006303">
    <property type="term" value="P:double-strand break repair via nonhomologous end joining"/>
    <property type="evidence" value="ECO:0007669"/>
    <property type="project" value="TreeGrafter"/>
</dbReference>